<feature type="chain" id="PRO_5004016863" evidence="5">
    <location>
        <begin position="27"/>
        <end position="174"/>
    </location>
</feature>
<keyword evidence="8" id="KW-1185">Reference proteome</keyword>
<dbReference type="GO" id="GO:0015920">
    <property type="term" value="P:lipopolysaccharide transport"/>
    <property type="evidence" value="ECO:0007669"/>
    <property type="project" value="InterPro"/>
</dbReference>
<dbReference type="AlphaFoldDB" id="M1PLA8"/>
<feature type="domain" description="Organic solvent tolerance-like N-terminal" evidence="6">
    <location>
        <begin position="32"/>
        <end position="141"/>
    </location>
</feature>
<protein>
    <submittedName>
        <fullName evidence="7">Lipopolysaccharide transport periplasmic protein LptA</fullName>
    </submittedName>
</protein>
<dbReference type="eggNOG" id="COG1934">
    <property type="taxonomic scope" value="Bacteria"/>
</dbReference>
<dbReference type="HOGENOM" id="CLU_095993_7_0_7"/>
<organism evidence="7 8">
    <name type="scientific">Desulfocapsa sulfexigens (strain DSM 10523 / SB164P1)</name>
    <dbReference type="NCBI Taxonomy" id="1167006"/>
    <lineage>
        <taxon>Bacteria</taxon>
        <taxon>Pseudomonadati</taxon>
        <taxon>Thermodesulfobacteriota</taxon>
        <taxon>Desulfobulbia</taxon>
        <taxon>Desulfobulbales</taxon>
        <taxon>Desulfocapsaceae</taxon>
        <taxon>Desulfocapsa</taxon>
    </lineage>
</organism>
<keyword evidence="1" id="KW-0813">Transport</keyword>
<dbReference type="NCBIfam" id="TIGR03002">
    <property type="entry name" value="outer_YhbN_LptA"/>
    <property type="match status" value="1"/>
</dbReference>
<dbReference type="GO" id="GO:0030288">
    <property type="term" value="C:outer membrane-bounded periplasmic space"/>
    <property type="evidence" value="ECO:0007669"/>
    <property type="project" value="TreeGrafter"/>
</dbReference>
<dbReference type="STRING" id="1167006.UWK_00686"/>
<dbReference type="Gene3D" id="2.60.450.10">
    <property type="entry name" value="Lipopolysaccharide (LPS) transport protein A like domain"/>
    <property type="match status" value="1"/>
</dbReference>
<dbReference type="GO" id="GO:0017089">
    <property type="term" value="F:glycolipid transfer activity"/>
    <property type="evidence" value="ECO:0007669"/>
    <property type="project" value="TreeGrafter"/>
</dbReference>
<dbReference type="EMBL" id="CP003985">
    <property type="protein sequence ID" value="AGF77266.1"/>
    <property type="molecule type" value="Genomic_DNA"/>
</dbReference>
<dbReference type="Pfam" id="PF03968">
    <property type="entry name" value="LptD_N"/>
    <property type="match status" value="1"/>
</dbReference>
<evidence type="ECO:0000256" key="5">
    <source>
        <dbReference type="SAM" id="SignalP"/>
    </source>
</evidence>
<dbReference type="InterPro" id="IPR052037">
    <property type="entry name" value="LPS_export_LptA"/>
</dbReference>
<name>M1PLA8_DESSD</name>
<dbReference type="InterPro" id="IPR005653">
    <property type="entry name" value="OstA-like_N"/>
</dbReference>
<sequence>MSNNTIFGFFSGLVLSLIFFSSPLLAASAPITIEADHMTSLENENNVLFSGNVDAAQADVRIRSDEMTVYYSAAEKEKKQEVKRLQCVGNVEITKGAWLGTGETMNYLAKERKVILSGNAKAWQGTNLVTGNTIIYYLDEGRSEVVGSRPSATVGSDSGEANKPGRVKATLTPQ</sequence>
<gene>
    <name evidence="7" type="ordered locus">UWK_00686</name>
</gene>
<dbReference type="GO" id="GO:0009279">
    <property type="term" value="C:cell outer membrane"/>
    <property type="evidence" value="ECO:0007669"/>
    <property type="project" value="TreeGrafter"/>
</dbReference>
<keyword evidence="3" id="KW-0574">Periplasm</keyword>
<dbReference type="PATRIC" id="fig|1167006.5.peg.782"/>
<evidence type="ECO:0000256" key="4">
    <source>
        <dbReference type="SAM" id="MobiDB-lite"/>
    </source>
</evidence>
<dbReference type="GO" id="GO:0001530">
    <property type="term" value="F:lipopolysaccharide binding"/>
    <property type="evidence" value="ECO:0007669"/>
    <property type="project" value="InterPro"/>
</dbReference>
<evidence type="ECO:0000313" key="8">
    <source>
        <dbReference type="Proteomes" id="UP000011721"/>
    </source>
</evidence>
<accession>M1PLA8</accession>
<dbReference type="RefSeq" id="WP_015402962.1">
    <property type="nucleotide sequence ID" value="NC_020304.1"/>
</dbReference>
<dbReference type="PANTHER" id="PTHR36504:SF1">
    <property type="entry name" value="LIPOPOLYSACCHARIDE EXPORT SYSTEM PROTEIN LPTA"/>
    <property type="match status" value="1"/>
</dbReference>
<dbReference type="Proteomes" id="UP000011721">
    <property type="component" value="Chromosome"/>
</dbReference>
<evidence type="ECO:0000256" key="3">
    <source>
        <dbReference type="ARBA" id="ARBA00022764"/>
    </source>
</evidence>
<evidence type="ECO:0000256" key="2">
    <source>
        <dbReference type="ARBA" id="ARBA00022729"/>
    </source>
</evidence>
<dbReference type="PANTHER" id="PTHR36504">
    <property type="entry name" value="LIPOPOLYSACCHARIDE EXPORT SYSTEM PROTEIN LPTA"/>
    <property type="match status" value="1"/>
</dbReference>
<reference evidence="8" key="1">
    <citation type="journal article" date="2013" name="Stand. Genomic Sci.">
        <title>Complete genome sequence of Desulfocapsa sulfexigens, a marine deltaproteobacterium specialized in disproportionating inorganic sulfur compounds.</title>
        <authorList>
            <person name="Finster K.W."/>
            <person name="Kjeldsen K.U."/>
            <person name="Kube M."/>
            <person name="Reinhardt R."/>
            <person name="Mussmann M."/>
            <person name="Amann R."/>
            <person name="Schreiber L."/>
        </authorList>
    </citation>
    <scope>NUCLEOTIDE SEQUENCE [LARGE SCALE GENOMIC DNA]</scope>
    <source>
        <strain evidence="8">DSM 10523 / SB164P1</strain>
    </source>
</reference>
<dbReference type="KEGG" id="dsf:UWK_00686"/>
<evidence type="ECO:0000256" key="1">
    <source>
        <dbReference type="ARBA" id="ARBA00022448"/>
    </source>
</evidence>
<proteinExistence type="predicted"/>
<feature type="signal peptide" evidence="5">
    <location>
        <begin position="1"/>
        <end position="26"/>
    </location>
</feature>
<evidence type="ECO:0000313" key="7">
    <source>
        <dbReference type="EMBL" id="AGF77266.1"/>
    </source>
</evidence>
<evidence type="ECO:0000259" key="6">
    <source>
        <dbReference type="Pfam" id="PF03968"/>
    </source>
</evidence>
<keyword evidence="2 5" id="KW-0732">Signal</keyword>
<feature type="region of interest" description="Disordered" evidence="4">
    <location>
        <begin position="148"/>
        <end position="174"/>
    </location>
</feature>
<dbReference type="InterPro" id="IPR014340">
    <property type="entry name" value="LptA"/>
</dbReference>